<evidence type="ECO:0008006" key="2">
    <source>
        <dbReference type="Google" id="ProtNLM"/>
    </source>
</evidence>
<name>X0UMU3_9ZZZZ</name>
<protein>
    <recommendedName>
        <fullName evidence="2">Photosynthesis system II assembly factor Ycf48/Hcf136-like domain-containing protein</fullName>
    </recommendedName>
</protein>
<dbReference type="SUPFAM" id="SSF110296">
    <property type="entry name" value="Oligoxyloglucan reducing end-specific cellobiohydrolase"/>
    <property type="match status" value="1"/>
</dbReference>
<dbReference type="InterPro" id="IPR015943">
    <property type="entry name" value="WD40/YVTN_repeat-like_dom_sf"/>
</dbReference>
<dbReference type="EMBL" id="BARS01021261">
    <property type="protein sequence ID" value="GAG01648.1"/>
    <property type="molecule type" value="Genomic_DNA"/>
</dbReference>
<reference evidence="1" key="1">
    <citation type="journal article" date="2014" name="Front. Microbiol.">
        <title>High frequency of phylogenetically diverse reductive dehalogenase-homologous genes in deep subseafloor sedimentary metagenomes.</title>
        <authorList>
            <person name="Kawai M."/>
            <person name="Futagami T."/>
            <person name="Toyoda A."/>
            <person name="Takaki Y."/>
            <person name="Nishi S."/>
            <person name="Hori S."/>
            <person name="Arai W."/>
            <person name="Tsubouchi T."/>
            <person name="Morono Y."/>
            <person name="Uchiyama I."/>
            <person name="Ito T."/>
            <person name="Fujiyama A."/>
            <person name="Inagaki F."/>
            <person name="Takami H."/>
        </authorList>
    </citation>
    <scope>NUCLEOTIDE SEQUENCE</scope>
    <source>
        <strain evidence="1">Expedition CK06-06</strain>
    </source>
</reference>
<evidence type="ECO:0000313" key="1">
    <source>
        <dbReference type="EMBL" id="GAG01648.1"/>
    </source>
</evidence>
<comment type="caution">
    <text evidence="1">The sequence shown here is derived from an EMBL/GenBank/DDBJ whole genome shotgun (WGS) entry which is preliminary data.</text>
</comment>
<dbReference type="AlphaFoldDB" id="X0UMU3"/>
<gene>
    <name evidence="1" type="ORF">S01H1_34179</name>
</gene>
<dbReference type="Gene3D" id="2.130.10.10">
    <property type="entry name" value="YVTN repeat-like/Quinoprotein amine dehydrogenase"/>
    <property type="match status" value="1"/>
</dbReference>
<accession>X0UMU3</accession>
<feature type="non-terminal residue" evidence="1">
    <location>
        <position position="140"/>
    </location>
</feature>
<proteinExistence type="predicted"/>
<sequence length="140" mass="15617">MFGFILILLLWSGSVLAERWHYLGLSGMDILSIETHPTSSQYIFAGTDYGGLHVSFDGGQSWEYRVATNVPVPFVSYDPDTGDSLYAIVGDSYSAGVHTSDDDGNTWYQVSYLQYPRRMGFDPVNPGYMYVCFPDGIRVS</sequence>
<organism evidence="1">
    <name type="scientific">marine sediment metagenome</name>
    <dbReference type="NCBI Taxonomy" id="412755"/>
    <lineage>
        <taxon>unclassified sequences</taxon>
        <taxon>metagenomes</taxon>
        <taxon>ecological metagenomes</taxon>
    </lineage>
</organism>